<dbReference type="Gene3D" id="3.10.310.50">
    <property type="match status" value="1"/>
</dbReference>
<dbReference type="WBParaSite" id="EEL_0000047501-mRNA-1">
    <property type="protein sequence ID" value="EEL_0000047501-mRNA-1"/>
    <property type="gene ID" value="EEL_0000047501"/>
</dbReference>
<dbReference type="Proteomes" id="UP000050640">
    <property type="component" value="Unplaced"/>
</dbReference>
<feature type="signal peptide" evidence="1">
    <location>
        <begin position="1"/>
        <end position="16"/>
    </location>
</feature>
<dbReference type="InterPro" id="IPR033438">
    <property type="entry name" value="MOLO1"/>
</dbReference>
<dbReference type="STRING" id="1147741.A0A0R3RGE3"/>
<keyword evidence="2" id="KW-1185">Reference proteome</keyword>
<reference evidence="3" key="1">
    <citation type="submission" date="2017-02" db="UniProtKB">
        <authorList>
            <consortium name="WormBaseParasite"/>
        </authorList>
    </citation>
    <scope>IDENTIFICATION</scope>
</reference>
<dbReference type="GO" id="GO:0005892">
    <property type="term" value="C:acetylcholine-gated channel complex"/>
    <property type="evidence" value="ECO:0007669"/>
    <property type="project" value="InterPro"/>
</dbReference>
<evidence type="ECO:0000313" key="3">
    <source>
        <dbReference type="WBParaSite" id="EEL_0000047501-mRNA-1"/>
    </source>
</evidence>
<dbReference type="Pfam" id="PF17175">
    <property type="entry name" value="MOLO1"/>
    <property type="match status" value="1"/>
</dbReference>
<accession>A0A0R3RGE3</accession>
<proteinExistence type="predicted"/>
<sequence length="207" mass="23738">MWYYSLLLLLIHFCFAQKETADTFPNPRTNGYNECGLKSKGYVCDPDKQLTEQERYRLNNDLLQLSRRTSDDQSTDFCTTKGVDATLFITKQGSEQLARDLNTLWAIDRQCKKSIVFVLSANNHNLYYAADQLSPISTSNFEKVINEEQHLLNEGKFMMALTTIFSKLGGSIQDNNRERMKTNGGYLCEVNQNLNSSIVKCIWDSKD</sequence>
<name>A0A0R3RGE3_9BILA</name>
<evidence type="ECO:0000313" key="2">
    <source>
        <dbReference type="Proteomes" id="UP000050640"/>
    </source>
</evidence>
<evidence type="ECO:0000256" key="1">
    <source>
        <dbReference type="SAM" id="SignalP"/>
    </source>
</evidence>
<protein>
    <submittedName>
        <fullName evidence="3">DUF725 domain-containing protein</fullName>
    </submittedName>
</protein>
<dbReference type="PANTHER" id="PTHR33748:SF6">
    <property type="entry name" value="TPM_PHOSPHATASE DOMAIN-CONTAINING PROTEIN"/>
    <property type="match status" value="1"/>
</dbReference>
<dbReference type="PANTHER" id="PTHR33748">
    <property type="entry name" value="PROTEIN CBG04600"/>
    <property type="match status" value="1"/>
</dbReference>
<dbReference type="AlphaFoldDB" id="A0A0R3RGE3"/>
<organism evidence="2 3">
    <name type="scientific">Elaeophora elaphi</name>
    <dbReference type="NCBI Taxonomy" id="1147741"/>
    <lineage>
        <taxon>Eukaryota</taxon>
        <taxon>Metazoa</taxon>
        <taxon>Ecdysozoa</taxon>
        <taxon>Nematoda</taxon>
        <taxon>Chromadorea</taxon>
        <taxon>Rhabditida</taxon>
        <taxon>Spirurina</taxon>
        <taxon>Spiruromorpha</taxon>
        <taxon>Filarioidea</taxon>
        <taxon>Onchocercidae</taxon>
        <taxon>Elaeophora</taxon>
    </lineage>
</organism>
<keyword evidence="1" id="KW-0732">Signal</keyword>
<feature type="chain" id="PRO_5006447490" evidence="1">
    <location>
        <begin position="17"/>
        <end position="207"/>
    </location>
</feature>